<feature type="signal peptide" evidence="2">
    <location>
        <begin position="1"/>
        <end position="23"/>
    </location>
</feature>
<name>A0ABY5UY28_9BACT</name>
<dbReference type="InterPro" id="IPR025347">
    <property type="entry name" value="DUF4251"/>
</dbReference>
<organism evidence="3 4">
    <name type="scientific">Alistipes ihumii AP11</name>
    <dbReference type="NCBI Taxonomy" id="1211813"/>
    <lineage>
        <taxon>Bacteria</taxon>
        <taxon>Pseudomonadati</taxon>
        <taxon>Bacteroidota</taxon>
        <taxon>Bacteroidia</taxon>
        <taxon>Bacteroidales</taxon>
        <taxon>Rikenellaceae</taxon>
        <taxon>Alistipes</taxon>
    </lineage>
</organism>
<dbReference type="EMBL" id="CP102294">
    <property type="protein sequence ID" value="UWN56846.1"/>
    <property type="molecule type" value="Genomic_DNA"/>
</dbReference>
<gene>
    <name evidence="3" type="ORF">NQ491_09340</name>
</gene>
<sequence>MKGIRVWLSAAVLSIACPTLSLSAGQGDGPGVPDRRQRVAREREVRQQRFSARIDSLVSSGEFQFLPVSMMWSPRMQSQIIDGYYYYVGIFKEQLQVHMPVVVGRALTYNAIANFDTDSLSGYRNEKNDTGWKVSFSAEDETGMTYAFVFTIYRVTGRAVLDMISDSNLIQYTGTIVANDAMPRSADPAPPMKRGASGRLTPEND</sequence>
<dbReference type="Pfam" id="PF14059">
    <property type="entry name" value="DUF4251"/>
    <property type="match status" value="1"/>
</dbReference>
<keyword evidence="4" id="KW-1185">Reference proteome</keyword>
<protein>
    <submittedName>
        <fullName evidence="3">DUF4251 domain-containing protein</fullName>
    </submittedName>
</protein>
<evidence type="ECO:0000313" key="4">
    <source>
        <dbReference type="Proteomes" id="UP001059295"/>
    </source>
</evidence>
<dbReference type="GeneID" id="82891936"/>
<keyword evidence="2" id="KW-0732">Signal</keyword>
<accession>A0ABY5UY28</accession>
<evidence type="ECO:0000256" key="1">
    <source>
        <dbReference type="SAM" id="MobiDB-lite"/>
    </source>
</evidence>
<proteinExistence type="predicted"/>
<feature type="chain" id="PRO_5047548275" evidence="2">
    <location>
        <begin position="24"/>
        <end position="205"/>
    </location>
</feature>
<dbReference type="RefSeq" id="WP_019245840.1">
    <property type="nucleotide sequence ID" value="NZ_CAPH01000012.1"/>
</dbReference>
<reference evidence="3" key="1">
    <citation type="journal article" date="2022" name="Cell">
        <title>Design, construction, and in vivo augmentation of a complex gut microbiome.</title>
        <authorList>
            <person name="Cheng A.G."/>
            <person name="Ho P.Y."/>
            <person name="Aranda-Diaz A."/>
            <person name="Jain S."/>
            <person name="Yu F.B."/>
            <person name="Meng X."/>
            <person name="Wang M."/>
            <person name="Iakiviak M."/>
            <person name="Nagashima K."/>
            <person name="Zhao A."/>
            <person name="Murugkar P."/>
            <person name="Patil A."/>
            <person name="Atabakhsh K."/>
            <person name="Weakley A."/>
            <person name="Yan J."/>
            <person name="Brumbaugh A.R."/>
            <person name="Higginbottom S."/>
            <person name="Dimas A."/>
            <person name="Shiver A.L."/>
            <person name="Deutschbauer A."/>
            <person name="Neff N."/>
            <person name="Sonnenburg J.L."/>
            <person name="Huang K.C."/>
            <person name="Fischbach M.A."/>
        </authorList>
    </citation>
    <scope>NUCLEOTIDE SEQUENCE</scope>
    <source>
        <strain evidence="3">AP11</strain>
    </source>
</reference>
<dbReference type="PROSITE" id="PS51257">
    <property type="entry name" value="PROKAR_LIPOPROTEIN"/>
    <property type="match status" value="1"/>
</dbReference>
<evidence type="ECO:0000256" key="2">
    <source>
        <dbReference type="SAM" id="SignalP"/>
    </source>
</evidence>
<dbReference type="Proteomes" id="UP001059295">
    <property type="component" value="Chromosome"/>
</dbReference>
<evidence type="ECO:0000313" key="3">
    <source>
        <dbReference type="EMBL" id="UWN56846.1"/>
    </source>
</evidence>
<feature type="region of interest" description="Disordered" evidence="1">
    <location>
        <begin position="181"/>
        <end position="205"/>
    </location>
</feature>